<dbReference type="Pfam" id="PF00440">
    <property type="entry name" value="TetR_N"/>
    <property type="match status" value="1"/>
</dbReference>
<evidence type="ECO:0000259" key="5">
    <source>
        <dbReference type="PROSITE" id="PS50977"/>
    </source>
</evidence>
<dbReference type="AlphaFoldDB" id="A0A9X1WHL5"/>
<dbReference type="InterPro" id="IPR041490">
    <property type="entry name" value="KstR2_TetR_C"/>
</dbReference>
<evidence type="ECO:0000256" key="4">
    <source>
        <dbReference type="PROSITE-ProRule" id="PRU00335"/>
    </source>
</evidence>
<organism evidence="6 7">
    <name type="scientific">Corynebacterium kalidii</name>
    <dbReference type="NCBI Taxonomy" id="2931982"/>
    <lineage>
        <taxon>Bacteria</taxon>
        <taxon>Bacillati</taxon>
        <taxon>Actinomycetota</taxon>
        <taxon>Actinomycetes</taxon>
        <taxon>Mycobacteriales</taxon>
        <taxon>Corynebacteriaceae</taxon>
        <taxon>Corynebacterium</taxon>
    </lineage>
</organism>
<evidence type="ECO:0000256" key="2">
    <source>
        <dbReference type="ARBA" id="ARBA00023125"/>
    </source>
</evidence>
<dbReference type="Gene3D" id="1.10.10.60">
    <property type="entry name" value="Homeodomain-like"/>
    <property type="match status" value="1"/>
</dbReference>
<dbReference type="RefSeq" id="WP_244803320.1">
    <property type="nucleotide sequence ID" value="NZ_JALIEA010000010.1"/>
</dbReference>
<dbReference type="InterPro" id="IPR050109">
    <property type="entry name" value="HTH-type_TetR-like_transc_reg"/>
</dbReference>
<keyword evidence="7" id="KW-1185">Reference proteome</keyword>
<feature type="domain" description="HTH tetR-type" evidence="5">
    <location>
        <begin position="14"/>
        <end position="74"/>
    </location>
</feature>
<keyword evidence="1" id="KW-0805">Transcription regulation</keyword>
<keyword evidence="2 4" id="KW-0238">DNA-binding</keyword>
<dbReference type="InterPro" id="IPR036271">
    <property type="entry name" value="Tet_transcr_reg_TetR-rel_C_sf"/>
</dbReference>
<dbReference type="SUPFAM" id="SSF46689">
    <property type="entry name" value="Homeodomain-like"/>
    <property type="match status" value="1"/>
</dbReference>
<evidence type="ECO:0000313" key="7">
    <source>
        <dbReference type="Proteomes" id="UP001139207"/>
    </source>
</evidence>
<accession>A0A9X1WHL5</accession>
<dbReference type="PANTHER" id="PTHR30055:SF234">
    <property type="entry name" value="HTH-TYPE TRANSCRIPTIONAL REGULATOR BETI"/>
    <property type="match status" value="1"/>
</dbReference>
<comment type="caution">
    <text evidence="6">The sequence shown here is derived from an EMBL/GenBank/DDBJ whole genome shotgun (WGS) entry which is preliminary data.</text>
</comment>
<dbReference type="Gene3D" id="1.10.357.10">
    <property type="entry name" value="Tetracycline Repressor, domain 2"/>
    <property type="match status" value="1"/>
</dbReference>
<gene>
    <name evidence="6" type="ORF">MUN33_02430</name>
</gene>
<dbReference type="EMBL" id="JALIEA010000010">
    <property type="protein sequence ID" value="MCJ7857575.1"/>
    <property type="molecule type" value="Genomic_DNA"/>
</dbReference>
<dbReference type="SUPFAM" id="SSF48498">
    <property type="entry name" value="Tetracyclin repressor-like, C-terminal domain"/>
    <property type="match status" value="1"/>
</dbReference>
<dbReference type="InterPro" id="IPR001647">
    <property type="entry name" value="HTH_TetR"/>
</dbReference>
<proteinExistence type="predicted"/>
<dbReference type="PROSITE" id="PS50977">
    <property type="entry name" value="HTH_TETR_2"/>
    <property type="match status" value="1"/>
</dbReference>
<evidence type="ECO:0000256" key="1">
    <source>
        <dbReference type="ARBA" id="ARBA00023015"/>
    </source>
</evidence>
<dbReference type="GO" id="GO:0000976">
    <property type="term" value="F:transcription cis-regulatory region binding"/>
    <property type="evidence" value="ECO:0007669"/>
    <property type="project" value="TreeGrafter"/>
</dbReference>
<dbReference type="PRINTS" id="PR00455">
    <property type="entry name" value="HTHTETR"/>
</dbReference>
<keyword evidence="3" id="KW-0804">Transcription</keyword>
<dbReference type="GO" id="GO:0003700">
    <property type="term" value="F:DNA-binding transcription factor activity"/>
    <property type="evidence" value="ECO:0007669"/>
    <property type="project" value="TreeGrafter"/>
</dbReference>
<reference evidence="6" key="1">
    <citation type="submission" date="2022-04" db="EMBL/GenBank/DDBJ databases">
        <title>Corynebacterium kalidii LD5P10.</title>
        <authorList>
            <person name="Sun J.Q."/>
        </authorList>
    </citation>
    <scope>NUCLEOTIDE SEQUENCE</scope>
    <source>
        <strain evidence="6">LD5P10</strain>
    </source>
</reference>
<evidence type="ECO:0000313" key="6">
    <source>
        <dbReference type="EMBL" id="MCJ7857575.1"/>
    </source>
</evidence>
<dbReference type="InterPro" id="IPR009057">
    <property type="entry name" value="Homeodomain-like_sf"/>
</dbReference>
<name>A0A9X1WHL5_9CORY</name>
<dbReference type="Pfam" id="PF17932">
    <property type="entry name" value="TetR_C_24"/>
    <property type="match status" value="1"/>
</dbReference>
<feature type="DNA-binding region" description="H-T-H motif" evidence="4">
    <location>
        <begin position="37"/>
        <end position="56"/>
    </location>
</feature>
<dbReference type="Proteomes" id="UP001139207">
    <property type="component" value="Unassembled WGS sequence"/>
</dbReference>
<protein>
    <submittedName>
        <fullName evidence="6">TetR/AcrR family transcriptional regulator</fullName>
    </submittedName>
</protein>
<evidence type="ECO:0000256" key="3">
    <source>
        <dbReference type="ARBA" id="ARBA00023163"/>
    </source>
</evidence>
<dbReference type="PANTHER" id="PTHR30055">
    <property type="entry name" value="HTH-TYPE TRANSCRIPTIONAL REGULATOR RUTR"/>
    <property type="match status" value="1"/>
</dbReference>
<sequence length="212" mass="23502">MTAETFGVDTTAHDQARRQILDAAAEVFQLRGFDRATIDDIAEEIGATKGRVYYYYRSKFDIYLAVYEEGMKNVRRVVEPFSTGGGTGAERLAAMSEAHLVNLMQNLGYHNAIHQGVPGQRFAALKERQREVLGTINGLREEYEVMFRQVLEDGVADASIRDGDRRLMTRVLLSSLNSTAMWFRPRDGQDGAEIRALAGAVVGQALGGLLRA</sequence>